<dbReference type="SUPFAM" id="SSF52540">
    <property type="entry name" value="P-loop containing nucleoside triphosphate hydrolases"/>
    <property type="match status" value="1"/>
</dbReference>
<dbReference type="InterPro" id="IPR003593">
    <property type="entry name" value="AAA+_ATPase"/>
</dbReference>
<gene>
    <name evidence="5" type="ORF">SPHINGO391_350254</name>
</gene>
<evidence type="ECO:0000313" key="5">
    <source>
        <dbReference type="EMBL" id="VVT01581.1"/>
    </source>
</evidence>
<dbReference type="InterPro" id="IPR050093">
    <property type="entry name" value="ABC_SmlMolc_Importer"/>
</dbReference>
<evidence type="ECO:0000256" key="1">
    <source>
        <dbReference type="ARBA" id="ARBA00022448"/>
    </source>
</evidence>
<dbReference type="Proteomes" id="UP000326857">
    <property type="component" value="Unassembled WGS sequence"/>
</dbReference>
<dbReference type="InterPro" id="IPR003439">
    <property type="entry name" value="ABC_transporter-like_ATP-bd"/>
</dbReference>
<dbReference type="PANTHER" id="PTHR42781">
    <property type="entry name" value="SPERMIDINE/PUTRESCINE IMPORT ATP-BINDING PROTEIN POTA"/>
    <property type="match status" value="1"/>
</dbReference>
<dbReference type="Pfam" id="PF00005">
    <property type="entry name" value="ABC_tran"/>
    <property type="match status" value="1"/>
</dbReference>
<dbReference type="GO" id="GO:0016887">
    <property type="term" value="F:ATP hydrolysis activity"/>
    <property type="evidence" value="ECO:0007669"/>
    <property type="project" value="InterPro"/>
</dbReference>
<dbReference type="PROSITE" id="PS50893">
    <property type="entry name" value="ABC_TRANSPORTER_2"/>
    <property type="match status" value="1"/>
</dbReference>
<evidence type="ECO:0000256" key="2">
    <source>
        <dbReference type="ARBA" id="ARBA00022741"/>
    </source>
</evidence>
<dbReference type="InterPro" id="IPR027417">
    <property type="entry name" value="P-loop_NTPase"/>
</dbReference>
<organism evidence="5 6">
    <name type="scientific">Sphingomonas aurantiaca</name>
    <dbReference type="NCBI Taxonomy" id="185949"/>
    <lineage>
        <taxon>Bacteria</taxon>
        <taxon>Pseudomonadati</taxon>
        <taxon>Pseudomonadota</taxon>
        <taxon>Alphaproteobacteria</taxon>
        <taxon>Sphingomonadales</taxon>
        <taxon>Sphingomonadaceae</taxon>
        <taxon>Sphingomonas</taxon>
    </lineage>
</organism>
<dbReference type="Gene3D" id="3.40.50.300">
    <property type="entry name" value="P-loop containing nucleotide triphosphate hydrolases"/>
    <property type="match status" value="1"/>
</dbReference>
<accession>A0A5E7Y4U1</accession>
<dbReference type="PANTHER" id="PTHR42781:SF4">
    <property type="entry name" value="SPERMIDINE_PUTRESCINE IMPORT ATP-BINDING PROTEIN POTA"/>
    <property type="match status" value="1"/>
</dbReference>
<dbReference type="GO" id="GO:0015697">
    <property type="term" value="P:quaternary ammonium group transport"/>
    <property type="evidence" value="ECO:0007669"/>
    <property type="project" value="UniProtKB-ARBA"/>
</dbReference>
<dbReference type="EMBL" id="CABVLI010000029">
    <property type="protein sequence ID" value="VVT01581.1"/>
    <property type="molecule type" value="Genomic_DNA"/>
</dbReference>
<dbReference type="AlphaFoldDB" id="A0A5E7Y4U1"/>
<keyword evidence="2" id="KW-0547">Nucleotide-binding</keyword>
<evidence type="ECO:0000313" key="6">
    <source>
        <dbReference type="Proteomes" id="UP000326857"/>
    </source>
</evidence>
<protein>
    <submittedName>
        <fullName evidence="5">ABC transporter ATP-binding protein</fullName>
    </submittedName>
</protein>
<name>A0A5E7Y4U1_9SPHN</name>
<dbReference type="PROSITE" id="PS00211">
    <property type="entry name" value="ABC_TRANSPORTER_1"/>
    <property type="match status" value="1"/>
</dbReference>
<feature type="domain" description="ABC transporter" evidence="4">
    <location>
        <begin position="16"/>
        <end position="246"/>
    </location>
</feature>
<keyword evidence="1" id="KW-0813">Transport</keyword>
<dbReference type="FunFam" id="3.40.50.300:FF:000425">
    <property type="entry name" value="Probable ABC transporter, ATP-binding subunit"/>
    <property type="match status" value="1"/>
</dbReference>
<reference evidence="5 6" key="1">
    <citation type="submission" date="2019-09" db="EMBL/GenBank/DDBJ databases">
        <authorList>
            <person name="Dittami M. S."/>
        </authorList>
    </citation>
    <scope>NUCLEOTIDE SEQUENCE [LARGE SCALE GENOMIC DNA]</scope>
    <source>
        <strain evidence="5">SPHINGO391</strain>
    </source>
</reference>
<sequence length="261" mass="27756">MFPASYRNMPDNLPALAFDRVTKRYGTTIAVDSVSLEIARGSFVALVGTSGSGKSTLLKTLNRLVEPSEGHVTIDGSDVAAEPAPMLRRRIGYVFQNIGLFPHMTIAQNIAIGLKIAGRSDEAKVAELLDLVDLPREIADRMPDALSGGQRQRVGIARALAPGAKLLLLDEAFGALDPVTRDALGTRIRALHDRLGLTTILVTHDMAEALLLADRVLVMKTGRIVADATPADLVAGKGGDDAQALVQVPRAQAERLQALVA</sequence>
<dbReference type="GO" id="GO:0005524">
    <property type="term" value="F:ATP binding"/>
    <property type="evidence" value="ECO:0007669"/>
    <property type="project" value="UniProtKB-KW"/>
</dbReference>
<keyword evidence="3 5" id="KW-0067">ATP-binding</keyword>
<evidence type="ECO:0000259" key="4">
    <source>
        <dbReference type="PROSITE" id="PS50893"/>
    </source>
</evidence>
<proteinExistence type="predicted"/>
<dbReference type="RefSeq" id="WP_234422514.1">
    <property type="nucleotide sequence ID" value="NZ_LR701528.1"/>
</dbReference>
<evidence type="ECO:0000256" key="3">
    <source>
        <dbReference type="ARBA" id="ARBA00022840"/>
    </source>
</evidence>
<dbReference type="InterPro" id="IPR017871">
    <property type="entry name" value="ABC_transporter-like_CS"/>
</dbReference>
<dbReference type="SMART" id="SM00382">
    <property type="entry name" value="AAA"/>
    <property type="match status" value="1"/>
</dbReference>